<dbReference type="Proteomes" id="UP001500620">
    <property type="component" value="Unassembled WGS sequence"/>
</dbReference>
<evidence type="ECO:0000313" key="2">
    <source>
        <dbReference type="Proteomes" id="UP001500620"/>
    </source>
</evidence>
<sequence length="146" mass="16232">MPSLAHLSFSGLRRSVVPALRARYRGTAVRLVVHGAKPDIWLAANLDNPFRDWVDDDTRGGNAACKAYATAVRAVDRLPPSGDGRPADAETILRRLVDTLNDIDQKYHFIDTLRQEDAGEAFVALAARAGVEAPEAEQWFDEWRDF</sequence>
<keyword evidence="2" id="KW-1185">Reference proteome</keyword>
<evidence type="ECO:0000313" key="1">
    <source>
        <dbReference type="EMBL" id="GAA4256938.1"/>
    </source>
</evidence>
<comment type="caution">
    <text evidence="1">The sequence shown here is derived from an EMBL/GenBank/DDBJ whole genome shotgun (WGS) entry which is preliminary data.</text>
</comment>
<accession>A0ABP8DIK3</accession>
<reference evidence="2" key="1">
    <citation type="journal article" date="2019" name="Int. J. Syst. Evol. Microbiol.">
        <title>The Global Catalogue of Microorganisms (GCM) 10K type strain sequencing project: providing services to taxonomists for standard genome sequencing and annotation.</title>
        <authorList>
            <consortium name="The Broad Institute Genomics Platform"/>
            <consortium name="The Broad Institute Genome Sequencing Center for Infectious Disease"/>
            <person name="Wu L."/>
            <person name="Ma J."/>
        </authorList>
    </citation>
    <scope>NUCLEOTIDE SEQUENCE [LARGE SCALE GENOMIC DNA]</scope>
    <source>
        <strain evidence="2">JCM 17441</strain>
    </source>
</reference>
<dbReference type="RefSeq" id="WP_345133903.1">
    <property type="nucleotide sequence ID" value="NZ_BAABAT010000025.1"/>
</dbReference>
<proteinExistence type="predicted"/>
<name>A0ABP8DIK3_9ACTN</name>
<gene>
    <name evidence="1" type="ORF">GCM10022255_071840</name>
</gene>
<dbReference type="EMBL" id="BAABAT010000025">
    <property type="protein sequence ID" value="GAA4256938.1"/>
    <property type="molecule type" value="Genomic_DNA"/>
</dbReference>
<protein>
    <submittedName>
        <fullName evidence="1">Uncharacterized protein</fullName>
    </submittedName>
</protein>
<organism evidence="1 2">
    <name type="scientific">Dactylosporangium darangshiense</name>
    <dbReference type="NCBI Taxonomy" id="579108"/>
    <lineage>
        <taxon>Bacteria</taxon>
        <taxon>Bacillati</taxon>
        <taxon>Actinomycetota</taxon>
        <taxon>Actinomycetes</taxon>
        <taxon>Micromonosporales</taxon>
        <taxon>Micromonosporaceae</taxon>
        <taxon>Dactylosporangium</taxon>
    </lineage>
</organism>